<dbReference type="SUPFAM" id="SSF56322">
    <property type="entry name" value="ADC synthase"/>
    <property type="match status" value="1"/>
</dbReference>
<evidence type="ECO:0000259" key="7">
    <source>
        <dbReference type="Pfam" id="PF00425"/>
    </source>
</evidence>
<keyword evidence="4" id="KW-0413">Isomerase</keyword>
<dbReference type="Gene3D" id="3.60.120.10">
    <property type="entry name" value="Anthranilate synthase"/>
    <property type="match status" value="1"/>
</dbReference>
<evidence type="ECO:0000256" key="3">
    <source>
        <dbReference type="ARBA" id="ARBA00012824"/>
    </source>
</evidence>
<dbReference type="EC" id="5.4.4.2" evidence="3"/>
<feature type="domain" description="Chorismate-utilising enzyme C-terminal" evidence="7">
    <location>
        <begin position="127"/>
        <end position="392"/>
    </location>
</feature>
<dbReference type="RefSeq" id="WP_046130336.1">
    <property type="nucleotide sequence ID" value="NZ_CP035232.1"/>
</dbReference>
<dbReference type="KEGG" id="bgy:BGLY_4308"/>
<gene>
    <name evidence="8" type="primary">dhbC</name>
    <name evidence="8" type="ORF">EQZ20_22290</name>
</gene>
<dbReference type="Pfam" id="PF00425">
    <property type="entry name" value="Chorismate_bind"/>
    <property type="match status" value="1"/>
</dbReference>
<dbReference type="InterPro" id="IPR015890">
    <property type="entry name" value="Chorismate_C"/>
</dbReference>
<dbReference type="GO" id="GO:0008909">
    <property type="term" value="F:isochorismate synthase activity"/>
    <property type="evidence" value="ECO:0007669"/>
    <property type="project" value="UniProtKB-EC"/>
</dbReference>
<dbReference type="NCBIfam" id="TIGR00543">
    <property type="entry name" value="isochor_syn"/>
    <property type="match status" value="1"/>
</dbReference>
<dbReference type="InterPro" id="IPR005801">
    <property type="entry name" value="ADC_synthase"/>
</dbReference>
<organism evidence="8 9">
    <name type="scientific">Bacillus glycinifermentans</name>
    <dbReference type="NCBI Taxonomy" id="1664069"/>
    <lineage>
        <taxon>Bacteria</taxon>
        <taxon>Bacillati</taxon>
        <taxon>Bacillota</taxon>
        <taxon>Bacilli</taxon>
        <taxon>Bacillales</taxon>
        <taxon>Bacillaceae</taxon>
        <taxon>Bacillus</taxon>
    </lineage>
</organism>
<evidence type="ECO:0000256" key="6">
    <source>
        <dbReference type="SAM" id="MobiDB-lite"/>
    </source>
</evidence>
<reference evidence="8 9" key="1">
    <citation type="submission" date="2019-01" db="EMBL/GenBank/DDBJ databases">
        <title>Genome sequence of Bacillus glycinifermentans SRCM103574.</title>
        <authorList>
            <person name="Kong H.-J."/>
            <person name="Jeong S.-Y."/>
            <person name="Jeong D.-Y."/>
        </authorList>
    </citation>
    <scope>NUCLEOTIDE SEQUENCE [LARGE SCALE GENOMIC DNA]</scope>
    <source>
        <strain evidence="8 9">SRCM103574</strain>
    </source>
</reference>
<evidence type="ECO:0000256" key="2">
    <source>
        <dbReference type="ARBA" id="ARBA00005297"/>
    </source>
</evidence>
<dbReference type="PANTHER" id="PTHR42839:SF2">
    <property type="entry name" value="ISOCHORISMATE SYNTHASE ENTC"/>
    <property type="match status" value="1"/>
</dbReference>
<dbReference type="NCBIfam" id="NF005380">
    <property type="entry name" value="PRK06923.1"/>
    <property type="match status" value="1"/>
</dbReference>
<name>A0AAJ3Z223_9BACI</name>
<evidence type="ECO:0000256" key="1">
    <source>
        <dbReference type="ARBA" id="ARBA00000799"/>
    </source>
</evidence>
<accession>A0AAJ3Z223</accession>
<evidence type="ECO:0000313" key="8">
    <source>
        <dbReference type="EMBL" id="QAT67338.1"/>
    </source>
</evidence>
<dbReference type="Proteomes" id="UP000288675">
    <property type="component" value="Chromosome"/>
</dbReference>
<comment type="similarity">
    <text evidence="2">Belongs to the isochorismate synthase family.</text>
</comment>
<dbReference type="GeneID" id="82855408"/>
<dbReference type="EMBL" id="CP035232">
    <property type="protein sequence ID" value="QAT67338.1"/>
    <property type="molecule type" value="Genomic_DNA"/>
</dbReference>
<dbReference type="PANTHER" id="PTHR42839">
    <property type="entry name" value="ISOCHORISMATE SYNTHASE ENTC"/>
    <property type="match status" value="1"/>
</dbReference>
<evidence type="ECO:0000256" key="5">
    <source>
        <dbReference type="ARBA" id="ARBA00041564"/>
    </source>
</evidence>
<dbReference type="GO" id="GO:0009697">
    <property type="term" value="P:salicylic acid biosynthetic process"/>
    <property type="evidence" value="ECO:0007669"/>
    <property type="project" value="TreeGrafter"/>
</dbReference>
<proteinExistence type="inferred from homology"/>
<feature type="compositionally biased region" description="Basic and acidic residues" evidence="6">
    <location>
        <begin position="228"/>
        <end position="248"/>
    </location>
</feature>
<feature type="region of interest" description="Disordered" evidence="6">
    <location>
        <begin position="221"/>
        <end position="248"/>
    </location>
</feature>
<evidence type="ECO:0000313" key="9">
    <source>
        <dbReference type="Proteomes" id="UP000288675"/>
    </source>
</evidence>
<comment type="catalytic activity">
    <reaction evidence="1">
        <text>chorismate = isochorismate</text>
        <dbReference type="Rhea" id="RHEA:18985"/>
        <dbReference type="ChEBI" id="CHEBI:29748"/>
        <dbReference type="ChEBI" id="CHEBI:29780"/>
        <dbReference type="EC" id="5.4.4.2"/>
    </reaction>
</comment>
<evidence type="ECO:0000256" key="4">
    <source>
        <dbReference type="ARBA" id="ARBA00023235"/>
    </source>
</evidence>
<dbReference type="InterPro" id="IPR004561">
    <property type="entry name" value="IsoChor_synthase"/>
</dbReference>
<dbReference type="AlphaFoldDB" id="A0AAJ3Z223"/>
<protein>
    <recommendedName>
        <fullName evidence="3">isochorismate synthase</fullName>
        <ecNumber evidence="3">5.4.4.2</ecNumber>
    </recommendedName>
    <alternativeName>
        <fullName evidence="5">Isochorismate mutase</fullName>
    </alternativeName>
</protein>
<sequence>MIDHRIVQETPADQLLREYRPDAAFFFSSPERTILAKGVFAEVPEEGGHRLEHLAQQAASILKDAKQSGRQNPIIVGAVPFDETKPAQLTVPNEVWCAGPLTLEQDVQIHPGPGPAYDIEPIPQPGEYMRGVEKGLARIAEGDVSKIVLSRSLRLTSPASIDISHVLCNLAQHNPGGYTFAVDLSKQAAASASAGRKRRRTLIGASPELLVSRKGLHVYANPLAGSRPRSDDPVEDRRRADELLSSSKDRHEHAVVTEAVASGLKPFCRTLDVPREPSLISTETMWHLSTEIKGVLTDASISSLELAAALQPTPAVCGTPTDAARAAIKEIEPFARGFFTGMVGWCDASGDGEWVVTIRCAEAEERALQLFAGAGIVAGSRPEDELAETSAKFRTMLLAMGLNNE</sequence>